<dbReference type="AlphaFoldDB" id="L1KVK6"/>
<keyword evidence="3" id="KW-1185">Reference proteome</keyword>
<feature type="region of interest" description="Disordered" evidence="1">
    <location>
        <begin position="14"/>
        <end position="55"/>
    </location>
</feature>
<evidence type="ECO:0000313" key="3">
    <source>
        <dbReference type="Proteomes" id="UP000010411"/>
    </source>
</evidence>
<reference evidence="2 3" key="1">
    <citation type="submission" date="2012-11" db="EMBL/GenBank/DDBJ databases">
        <authorList>
            <person name="Huguet-Tapia J.C."/>
            <person name="Durkin A.S."/>
            <person name="Pettis G.S."/>
            <person name="Badger J.H."/>
        </authorList>
    </citation>
    <scope>NUCLEOTIDE SEQUENCE [LARGE SCALE GENOMIC DNA]</scope>
    <source>
        <strain evidence="2 3">91-03</strain>
    </source>
</reference>
<sequence>MRDLLRNADAWQTTTVNGAPFPPAFTRSSPGFHGEVGEQETDGGAGGLYGNSRNF</sequence>
<proteinExistence type="predicted"/>
<dbReference type="Proteomes" id="UP000010411">
    <property type="component" value="Unassembled WGS sequence"/>
</dbReference>
<comment type="caution">
    <text evidence="2">The sequence shown here is derived from an EMBL/GenBank/DDBJ whole genome shotgun (WGS) entry which is preliminary data.</text>
</comment>
<gene>
    <name evidence="2" type="ORF">STRIP9103_05270</name>
</gene>
<protein>
    <submittedName>
        <fullName evidence="2">Uncharacterized protein</fullName>
    </submittedName>
</protein>
<organism evidence="2 3">
    <name type="scientific">Streptomyces ipomoeae 91-03</name>
    <dbReference type="NCBI Taxonomy" id="698759"/>
    <lineage>
        <taxon>Bacteria</taxon>
        <taxon>Bacillati</taxon>
        <taxon>Actinomycetota</taxon>
        <taxon>Actinomycetes</taxon>
        <taxon>Kitasatosporales</taxon>
        <taxon>Streptomycetaceae</taxon>
        <taxon>Streptomyces</taxon>
    </lineage>
</organism>
<name>L1KVK6_9ACTN</name>
<evidence type="ECO:0000313" key="2">
    <source>
        <dbReference type="EMBL" id="EKX64510.1"/>
    </source>
</evidence>
<dbReference type="EMBL" id="AEJC01000368">
    <property type="protein sequence ID" value="EKX64510.1"/>
    <property type="molecule type" value="Genomic_DNA"/>
</dbReference>
<evidence type="ECO:0000256" key="1">
    <source>
        <dbReference type="SAM" id="MobiDB-lite"/>
    </source>
</evidence>
<accession>L1KVK6</accession>